<evidence type="ECO:0000313" key="2">
    <source>
        <dbReference type="Proteomes" id="UP001647509"/>
    </source>
</evidence>
<keyword evidence="2" id="KW-1185">Reference proteome</keyword>
<accession>A0ACC5UCM3</accession>
<organism evidence="1 2">
    <name type="scientific">Pseudotamlana agarivorans</name>
    <dbReference type="NCBI Taxonomy" id="481183"/>
    <lineage>
        <taxon>Bacteria</taxon>
        <taxon>Pseudomonadati</taxon>
        <taxon>Bacteroidota</taxon>
        <taxon>Flavobacteriia</taxon>
        <taxon>Flavobacteriales</taxon>
        <taxon>Flavobacteriaceae</taxon>
        <taxon>Pseudotamlana</taxon>
    </lineage>
</organism>
<sequence length="688" mass="80805">MNQLKEKIKTHDIKVLFTDYYDTLVHREVHPNNTIRIWSKIMINELGLDISIDHLYFIYKESIAYLVNVLKTDRNELSYVMVQDEIFNRLNNANVLGDHQKEVFIQLFEKAHLRSEVNVQKLNPNTLGVIKEFKEKGGKVYLLSDFYGPTSLFIKLLDHHKISHLFDGVYSSSTVGKSKHTGTIYKQVLTELNLDPNQVLMMGDNERSDFKNAEKAGLHAYLLPHDAYLRKNKWNSFGDDSRKLKKVTSQIYSLCNKKSATPYTEYAISYHFFVERLYIHCKKNNIKSLFFLSREGLFLKRLFDSYLEFHQIDKGFTIRSHYLKISRQASLQIALNPIEEEEFKYLNQKYKSVLSIYEFLTFFNLEEAVKVSIVESLEFDKDQLVEGFFTSEIFKTLKQNEIFKEAYEAHRLSNKTVFSEYINSFNEDIETDGIHVVDIGWGGTMQEAIYNFYDSKIKVTGLYLGVSKIYTITPDTKRYGLNFSVLPFENYNTHILRANAQLYEQFSGAGHGCCVEYKKNEAGYTIEHYDTNEKWLYDNHIGSHQDDMFKVHQLLLEKLKNICYNQDMVGNALNYVALNSGLIQNSRKIKFLDTLNEGYFQNISIKKTGIDYEVPENLMTIKTLISFLITPEIYFRYLVKLKRKLYAKNKVIAYLFPSFLIYGYYVFNKYIRFKVLKNTSLLKYNYLR</sequence>
<protein>
    <submittedName>
        <fullName evidence="1">HAD family hydrolase</fullName>
    </submittedName>
</protein>
<name>A0ACC5UCM3_9FLAO</name>
<dbReference type="EMBL" id="JAHKPD010000024">
    <property type="protein sequence ID" value="MBU2951994.1"/>
    <property type="molecule type" value="Genomic_DNA"/>
</dbReference>
<evidence type="ECO:0000313" key="1">
    <source>
        <dbReference type="EMBL" id="MBU2951994.1"/>
    </source>
</evidence>
<reference evidence="1" key="1">
    <citation type="submission" date="2021-05" db="EMBL/GenBank/DDBJ databases">
        <title>Draft genomes of bacteria isolated from model marine particles.</title>
        <authorList>
            <person name="Datta M.S."/>
            <person name="Schwartzman J.A."/>
            <person name="Enke T.N."/>
            <person name="Saavedra J."/>
            <person name="Cermak N."/>
            <person name="Cordero O.X."/>
        </authorList>
    </citation>
    <scope>NUCLEOTIDE SEQUENCE</scope>
    <source>
        <strain evidence="1">I2M19</strain>
    </source>
</reference>
<comment type="caution">
    <text evidence="1">The sequence shown here is derived from an EMBL/GenBank/DDBJ whole genome shotgun (WGS) entry which is preliminary data.</text>
</comment>
<proteinExistence type="predicted"/>
<gene>
    <name evidence="1" type="ORF">KO493_14935</name>
</gene>
<dbReference type="Proteomes" id="UP001647509">
    <property type="component" value="Unassembled WGS sequence"/>
</dbReference>
<keyword evidence="1" id="KW-0378">Hydrolase</keyword>